<keyword evidence="11" id="KW-1185">Reference proteome</keyword>
<feature type="compositionally biased region" description="Low complexity" evidence="7">
    <location>
        <begin position="369"/>
        <end position="382"/>
    </location>
</feature>
<accession>A0ABR4NBZ3</accession>
<proteinExistence type="predicted"/>
<feature type="region of interest" description="Disordered" evidence="7">
    <location>
        <begin position="432"/>
        <end position="474"/>
    </location>
</feature>
<feature type="region of interest" description="Disordered" evidence="7">
    <location>
        <begin position="325"/>
        <end position="349"/>
    </location>
</feature>
<evidence type="ECO:0000256" key="1">
    <source>
        <dbReference type="ARBA" id="ARBA00004370"/>
    </source>
</evidence>
<dbReference type="PANTHER" id="PTHR47797">
    <property type="entry name" value="DEHYDROGENASE, PUTATIVE (AFU_ORTHOLOGUE AFUA_8G05805)-RELATED"/>
    <property type="match status" value="1"/>
</dbReference>
<dbReference type="Pfam" id="PF03188">
    <property type="entry name" value="Cytochrom_B561"/>
    <property type="match status" value="1"/>
</dbReference>
<feature type="region of interest" description="Disordered" evidence="7">
    <location>
        <begin position="364"/>
        <end position="419"/>
    </location>
</feature>
<dbReference type="SMART" id="SM00665">
    <property type="entry name" value="B561"/>
    <property type="match status" value="1"/>
</dbReference>
<feature type="domain" description="Cytochrome b561" evidence="9">
    <location>
        <begin position="1"/>
        <end position="207"/>
    </location>
</feature>
<feature type="transmembrane region" description="Helical" evidence="8">
    <location>
        <begin position="66"/>
        <end position="89"/>
    </location>
</feature>
<feature type="transmembrane region" description="Helical" evidence="8">
    <location>
        <begin position="32"/>
        <end position="54"/>
    </location>
</feature>
<sequence length="474" mass="50172">MSTSVDATGGSHLGGGHPHGGAMPAMEPHVVLGIRAHGILMSFAFALLLPIAALSSRYFKEMLETWWLRIHVVLVSLASMSVFLALLLVRSAASADRQMLEAAGFPRRGSSQHTVLGYLVIVTLVVQVIIGNAIQYYHNPDLSKRPWFDRFHGTLGRCVMLSGIVNLPIGIRYAEHLGVIKPTPGIYVMLIVWFLSLIGLTVWLELVYGASSRYVEGNVFVAAGVVGAKNLFAMPASERRKSIQSASLEVLPPEKRPASGPSSLLPIKDVMTQLKPPMIVGGTEGGSGNASPYVMSPLYTRPAWGTDLASGRQPASQYLNVHDRIMPSAPPESSRGQAALLPSVPPTISPQERLLAGHLVNDAADTAKPSSSGSSKPPHTSSLLQAAVSGSSTGGSKPQAKSGGSPPTSKISTPKAAHTSKSIAVNLFSKLGGSDGFRRISSLTDVRSNRTSLDTSLPNQGSGTDSPRSGRRRE</sequence>
<dbReference type="EMBL" id="JADGIZ020000013">
    <property type="protein sequence ID" value="KAL2917051.1"/>
    <property type="molecule type" value="Genomic_DNA"/>
</dbReference>
<evidence type="ECO:0000259" key="9">
    <source>
        <dbReference type="PROSITE" id="PS50939"/>
    </source>
</evidence>
<organism evidence="10 11">
    <name type="scientific">Polyrhizophydium stewartii</name>
    <dbReference type="NCBI Taxonomy" id="2732419"/>
    <lineage>
        <taxon>Eukaryota</taxon>
        <taxon>Fungi</taxon>
        <taxon>Fungi incertae sedis</taxon>
        <taxon>Chytridiomycota</taxon>
        <taxon>Chytridiomycota incertae sedis</taxon>
        <taxon>Chytridiomycetes</taxon>
        <taxon>Rhizophydiales</taxon>
        <taxon>Rhizophydiales incertae sedis</taxon>
        <taxon>Polyrhizophydium</taxon>
    </lineage>
</organism>
<evidence type="ECO:0000313" key="11">
    <source>
        <dbReference type="Proteomes" id="UP001527925"/>
    </source>
</evidence>
<evidence type="ECO:0000256" key="8">
    <source>
        <dbReference type="SAM" id="Phobius"/>
    </source>
</evidence>
<comment type="caution">
    <text evidence="10">The sequence shown here is derived from an EMBL/GenBank/DDBJ whole genome shotgun (WGS) entry which is preliminary data.</text>
</comment>
<keyword evidence="2" id="KW-0813">Transport</keyword>
<keyword evidence="4" id="KW-0249">Electron transport</keyword>
<keyword evidence="6 8" id="KW-0472">Membrane</keyword>
<dbReference type="CDD" id="cd08760">
    <property type="entry name" value="Cyt_b561_FRRS1_like"/>
    <property type="match status" value="1"/>
</dbReference>
<name>A0ABR4NBZ3_9FUNG</name>
<gene>
    <name evidence="10" type="ORF">HK105_203483</name>
</gene>
<evidence type="ECO:0000256" key="3">
    <source>
        <dbReference type="ARBA" id="ARBA00022692"/>
    </source>
</evidence>
<comment type="subcellular location">
    <subcellularLocation>
        <location evidence="1">Membrane</location>
    </subcellularLocation>
</comment>
<evidence type="ECO:0000256" key="7">
    <source>
        <dbReference type="SAM" id="MobiDB-lite"/>
    </source>
</evidence>
<feature type="compositionally biased region" description="Polar residues" evidence="7">
    <location>
        <begin position="441"/>
        <end position="467"/>
    </location>
</feature>
<dbReference type="Gene3D" id="1.20.120.1770">
    <property type="match status" value="1"/>
</dbReference>
<evidence type="ECO:0000256" key="4">
    <source>
        <dbReference type="ARBA" id="ARBA00022982"/>
    </source>
</evidence>
<evidence type="ECO:0000256" key="5">
    <source>
        <dbReference type="ARBA" id="ARBA00022989"/>
    </source>
</evidence>
<reference evidence="10 11" key="1">
    <citation type="submission" date="2023-09" db="EMBL/GenBank/DDBJ databases">
        <title>Pangenome analysis of Batrachochytrium dendrobatidis and related Chytrids.</title>
        <authorList>
            <person name="Yacoub M.N."/>
            <person name="Stajich J.E."/>
            <person name="James T.Y."/>
        </authorList>
    </citation>
    <scope>NUCLEOTIDE SEQUENCE [LARGE SCALE GENOMIC DNA]</scope>
    <source>
        <strain evidence="10 11">JEL0888</strain>
    </source>
</reference>
<keyword evidence="5 8" id="KW-1133">Transmembrane helix</keyword>
<feature type="transmembrane region" description="Helical" evidence="8">
    <location>
        <begin position="214"/>
        <end position="232"/>
    </location>
</feature>
<dbReference type="Proteomes" id="UP001527925">
    <property type="component" value="Unassembled WGS sequence"/>
</dbReference>
<dbReference type="PANTHER" id="PTHR47797:SF3">
    <property type="entry name" value="CYTOCHROME B561 DOMAIN-CONTAINING PROTEIN"/>
    <property type="match status" value="1"/>
</dbReference>
<dbReference type="PROSITE" id="PS50939">
    <property type="entry name" value="CYTOCHROME_B561"/>
    <property type="match status" value="1"/>
</dbReference>
<feature type="transmembrane region" description="Helical" evidence="8">
    <location>
        <begin position="115"/>
        <end position="134"/>
    </location>
</feature>
<dbReference type="InterPro" id="IPR006593">
    <property type="entry name" value="Cyt_b561/ferric_Rdtase_TM"/>
</dbReference>
<protein>
    <recommendedName>
        <fullName evidence="9">Cytochrome b561 domain-containing protein</fullName>
    </recommendedName>
</protein>
<evidence type="ECO:0000256" key="2">
    <source>
        <dbReference type="ARBA" id="ARBA00022448"/>
    </source>
</evidence>
<evidence type="ECO:0000313" key="10">
    <source>
        <dbReference type="EMBL" id="KAL2917051.1"/>
    </source>
</evidence>
<feature type="transmembrane region" description="Helical" evidence="8">
    <location>
        <begin position="186"/>
        <end position="208"/>
    </location>
</feature>
<keyword evidence="3 8" id="KW-0812">Transmembrane</keyword>
<evidence type="ECO:0000256" key="6">
    <source>
        <dbReference type="ARBA" id="ARBA00023136"/>
    </source>
</evidence>